<dbReference type="InterPro" id="IPR029058">
    <property type="entry name" value="AB_hydrolase_fold"/>
</dbReference>
<dbReference type="SUPFAM" id="SSF53474">
    <property type="entry name" value="alpha/beta-Hydrolases"/>
    <property type="match status" value="1"/>
</dbReference>
<dbReference type="Proteomes" id="UP000649617">
    <property type="component" value="Unassembled WGS sequence"/>
</dbReference>
<evidence type="ECO:0000256" key="3">
    <source>
        <dbReference type="SAM" id="MobiDB-lite"/>
    </source>
</evidence>
<dbReference type="InterPro" id="IPR012020">
    <property type="entry name" value="ABHD4"/>
</dbReference>
<dbReference type="AlphaFoldDB" id="A0A812XNT0"/>
<proteinExistence type="inferred from homology"/>
<dbReference type="GO" id="GO:0047372">
    <property type="term" value="F:monoacylglycerol lipase activity"/>
    <property type="evidence" value="ECO:0007669"/>
    <property type="project" value="TreeGrafter"/>
</dbReference>
<evidence type="ECO:0000256" key="1">
    <source>
        <dbReference type="ARBA" id="ARBA00010884"/>
    </source>
</evidence>
<feature type="active site" description="Charge relay system" evidence="2">
    <location>
        <position position="177"/>
    </location>
</feature>
<dbReference type="OrthoDB" id="437070at2759"/>
<organism evidence="5 6">
    <name type="scientific">Symbiodinium pilosum</name>
    <name type="common">Dinoflagellate</name>
    <dbReference type="NCBI Taxonomy" id="2952"/>
    <lineage>
        <taxon>Eukaryota</taxon>
        <taxon>Sar</taxon>
        <taxon>Alveolata</taxon>
        <taxon>Dinophyceae</taxon>
        <taxon>Suessiales</taxon>
        <taxon>Symbiodiniaceae</taxon>
        <taxon>Symbiodinium</taxon>
    </lineage>
</organism>
<accession>A0A812XNT0</accession>
<protein>
    <submittedName>
        <fullName evidence="5">ABHD3 protein</fullName>
    </submittedName>
</protein>
<dbReference type="EMBL" id="CAJNIZ010045882">
    <property type="protein sequence ID" value="CAE7733044.1"/>
    <property type="molecule type" value="Genomic_DNA"/>
</dbReference>
<dbReference type="InterPro" id="IPR022742">
    <property type="entry name" value="Hydrolase_4"/>
</dbReference>
<feature type="domain" description="Serine aminopeptidase S33" evidence="4">
    <location>
        <begin position="95"/>
        <end position="311"/>
    </location>
</feature>
<comment type="similarity">
    <text evidence="1">Belongs to the AB hydrolase superfamily. AB hydrolase 4 family.</text>
</comment>
<dbReference type="GO" id="GO:0008126">
    <property type="term" value="F:acetylesterase activity"/>
    <property type="evidence" value="ECO:0007669"/>
    <property type="project" value="TreeGrafter"/>
</dbReference>
<dbReference type="GO" id="GO:0051793">
    <property type="term" value="P:medium-chain fatty acid catabolic process"/>
    <property type="evidence" value="ECO:0007669"/>
    <property type="project" value="TreeGrafter"/>
</dbReference>
<dbReference type="PANTHER" id="PTHR10794">
    <property type="entry name" value="ABHYDROLASE DOMAIN-CONTAINING PROTEIN"/>
    <property type="match status" value="1"/>
</dbReference>
<sequence length="386" mass="42633">MRRYLRKELRPAVLYHSPVDEQHPEDQRLLQEVKLLLTDYWPHPVLEFSGYVSTVYSCFWAVMPSMHMRGHMEVLDLSDGGTMSLHWYEPPTVNTNKVVVLLPGLNNDSHTSFIQSAMRHFRSEGFQAVALNYRGLAGLRLKTPKIACGDCFRDMPDVENHLAKTCPEAEFSAVGFSMGGSILLRHLGAVGANTLFSSAVTVAAPVDLEAVMKSFTSSARKKLVSFAIASGVKLLMLHELRKSQFAQLVDMRKVLTAGSLADIDEAAICPLHGYATAPEYHRAISARPHLGNIRIPTLVVQSEDDPVISYNTMPFQELRRNPRIYVAVTKRGGHIGWGSGGLGAGAWTDTMAAHFMQATSRTRSRNVEGTGAEGAEDRPFTLPSRL</sequence>
<evidence type="ECO:0000313" key="5">
    <source>
        <dbReference type="EMBL" id="CAE7733044.1"/>
    </source>
</evidence>
<dbReference type="PIRSF" id="PIRSF005211">
    <property type="entry name" value="Ab_hydro_YheT"/>
    <property type="match status" value="1"/>
</dbReference>
<name>A0A812XNT0_SYMPI</name>
<feature type="region of interest" description="Disordered" evidence="3">
    <location>
        <begin position="358"/>
        <end position="386"/>
    </location>
</feature>
<evidence type="ECO:0000259" key="4">
    <source>
        <dbReference type="Pfam" id="PF12146"/>
    </source>
</evidence>
<feature type="active site" description="Charge relay system" evidence="2">
    <location>
        <position position="305"/>
    </location>
</feature>
<dbReference type="Gene3D" id="3.40.50.1820">
    <property type="entry name" value="alpha/beta hydrolase"/>
    <property type="match status" value="1"/>
</dbReference>
<dbReference type="InterPro" id="IPR050960">
    <property type="entry name" value="AB_hydrolase_4_sf"/>
</dbReference>
<dbReference type="GO" id="GO:0051792">
    <property type="term" value="P:medium-chain fatty acid biosynthetic process"/>
    <property type="evidence" value="ECO:0007669"/>
    <property type="project" value="TreeGrafter"/>
</dbReference>
<reference evidence="5" key="1">
    <citation type="submission" date="2021-02" db="EMBL/GenBank/DDBJ databases">
        <authorList>
            <person name="Dougan E. K."/>
            <person name="Rhodes N."/>
            <person name="Thang M."/>
            <person name="Chan C."/>
        </authorList>
    </citation>
    <scope>NUCLEOTIDE SEQUENCE</scope>
</reference>
<dbReference type="Pfam" id="PF12146">
    <property type="entry name" value="Hydrolase_4"/>
    <property type="match status" value="1"/>
</dbReference>
<comment type="caution">
    <text evidence="5">The sequence shown here is derived from an EMBL/GenBank/DDBJ whole genome shotgun (WGS) entry which is preliminary data.</text>
</comment>
<evidence type="ECO:0000256" key="2">
    <source>
        <dbReference type="PIRSR" id="PIRSR005211-1"/>
    </source>
</evidence>
<evidence type="ECO:0000313" key="6">
    <source>
        <dbReference type="Proteomes" id="UP000649617"/>
    </source>
</evidence>
<keyword evidence="6" id="KW-1185">Reference proteome</keyword>
<dbReference type="PANTHER" id="PTHR10794:SF63">
    <property type="entry name" value="ALPHA_BETA HYDROLASE 1, ISOFORM A"/>
    <property type="match status" value="1"/>
</dbReference>
<gene>
    <name evidence="5" type="primary">ABHD3</name>
    <name evidence="5" type="ORF">SPIL2461_LOCUS21063</name>
</gene>
<feature type="active site" description="Charge relay system" evidence="2">
    <location>
        <position position="334"/>
    </location>
</feature>